<sequence length="189" mass="21993">MAPPKSFEIITDEELIQKITRTNDTHLFGVLYDRYTSVVYNKCLGFIGSKEEAQDLTHDIFVKLFVKLKTFKGEAKFSTWLYSFTYNHCVNYLQREIKGNKNTFSIDENHVGEAEEEEISDAQIFEMKAEKLYRALQLISPPERAILLLKYQDDLSIKEISTLYSIGESAVKMRLNRSKLNLIELYKSL</sequence>
<dbReference type="SUPFAM" id="SSF88659">
    <property type="entry name" value="Sigma3 and sigma4 domains of RNA polymerase sigma factors"/>
    <property type="match status" value="1"/>
</dbReference>
<evidence type="ECO:0000256" key="5">
    <source>
        <dbReference type="ARBA" id="ARBA00023163"/>
    </source>
</evidence>
<name>A0A838ZQW9_9FLAO</name>
<dbReference type="Gene3D" id="1.10.10.10">
    <property type="entry name" value="Winged helix-like DNA-binding domain superfamily/Winged helix DNA-binding domain"/>
    <property type="match status" value="1"/>
</dbReference>
<keyword evidence="3" id="KW-0731">Sigma factor</keyword>
<dbReference type="Proteomes" id="UP000552241">
    <property type="component" value="Unassembled WGS sequence"/>
</dbReference>
<evidence type="ECO:0000256" key="4">
    <source>
        <dbReference type="ARBA" id="ARBA00023125"/>
    </source>
</evidence>
<keyword evidence="5" id="KW-0804">Transcription</keyword>
<dbReference type="Pfam" id="PF08281">
    <property type="entry name" value="Sigma70_r4_2"/>
    <property type="match status" value="1"/>
</dbReference>
<dbReference type="AlphaFoldDB" id="A0A838ZQW9"/>
<keyword evidence="2" id="KW-0805">Transcription regulation</keyword>
<feature type="domain" description="RNA polymerase sigma factor 70 region 4 type 2" evidence="7">
    <location>
        <begin position="130"/>
        <end position="181"/>
    </location>
</feature>
<evidence type="ECO:0000313" key="8">
    <source>
        <dbReference type="EMBL" id="MBA5628522.1"/>
    </source>
</evidence>
<comment type="similarity">
    <text evidence="1">Belongs to the sigma-70 factor family. ECF subfamily.</text>
</comment>
<dbReference type="RefSeq" id="WP_182042117.1">
    <property type="nucleotide sequence ID" value="NZ_JACDZE010000001.1"/>
</dbReference>
<gene>
    <name evidence="8" type="ORF">HU137_01910</name>
</gene>
<evidence type="ECO:0000256" key="3">
    <source>
        <dbReference type="ARBA" id="ARBA00023082"/>
    </source>
</evidence>
<protein>
    <submittedName>
        <fullName evidence="8">Sigma-70 family RNA polymerase sigma factor</fullName>
    </submittedName>
</protein>
<reference evidence="8 9" key="1">
    <citation type="submission" date="2020-07" db="EMBL/GenBank/DDBJ databases">
        <title>Moheibacter lacus sp. nov., a member of the family Flavobacteriaceae isolated from freshwater lake sediment.</title>
        <authorList>
            <person name="Liu Y."/>
        </authorList>
    </citation>
    <scope>NUCLEOTIDE SEQUENCE [LARGE SCALE GENOMIC DNA]</scope>
    <source>
        <strain evidence="8 9">BDHS18</strain>
    </source>
</reference>
<dbReference type="InterPro" id="IPR013324">
    <property type="entry name" value="RNA_pol_sigma_r3/r4-like"/>
</dbReference>
<dbReference type="EMBL" id="JACDZE010000001">
    <property type="protein sequence ID" value="MBA5628522.1"/>
    <property type="molecule type" value="Genomic_DNA"/>
</dbReference>
<comment type="caution">
    <text evidence="8">The sequence shown here is derived from an EMBL/GenBank/DDBJ whole genome shotgun (WGS) entry which is preliminary data.</text>
</comment>
<dbReference type="InterPro" id="IPR007627">
    <property type="entry name" value="RNA_pol_sigma70_r2"/>
</dbReference>
<evidence type="ECO:0000256" key="1">
    <source>
        <dbReference type="ARBA" id="ARBA00010641"/>
    </source>
</evidence>
<proteinExistence type="inferred from homology"/>
<keyword evidence="4" id="KW-0238">DNA-binding</keyword>
<evidence type="ECO:0000259" key="7">
    <source>
        <dbReference type="Pfam" id="PF08281"/>
    </source>
</evidence>
<dbReference type="PANTHER" id="PTHR43133">
    <property type="entry name" value="RNA POLYMERASE ECF-TYPE SIGMA FACTO"/>
    <property type="match status" value="1"/>
</dbReference>
<dbReference type="GO" id="GO:0016987">
    <property type="term" value="F:sigma factor activity"/>
    <property type="evidence" value="ECO:0007669"/>
    <property type="project" value="UniProtKB-KW"/>
</dbReference>
<evidence type="ECO:0000259" key="6">
    <source>
        <dbReference type="Pfam" id="PF04542"/>
    </source>
</evidence>
<evidence type="ECO:0000256" key="2">
    <source>
        <dbReference type="ARBA" id="ARBA00023015"/>
    </source>
</evidence>
<organism evidence="8 9">
    <name type="scientific">Moheibacter lacus</name>
    <dbReference type="NCBI Taxonomy" id="2745851"/>
    <lineage>
        <taxon>Bacteria</taxon>
        <taxon>Pseudomonadati</taxon>
        <taxon>Bacteroidota</taxon>
        <taxon>Flavobacteriia</taxon>
        <taxon>Flavobacteriales</taxon>
        <taxon>Weeksellaceae</taxon>
        <taxon>Moheibacter</taxon>
    </lineage>
</organism>
<dbReference type="InterPro" id="IPR036388">
    <property type="entry name" value="WH-like_DNA-bd_sf"/>
</dbReference>
<evidence type="ECO:0000313" key="9">
    <source>
        <dbReference type="Proteomes" id="UP000552241"/>
    </source>
</evidence>
<dbReference type="GO" id="GO:0006352">
    <property type="term" value="P:DNA-templated transcription initiation"/>
    <property type="evidence" value="ECO:0007669"/>
    <property type="project" value="InterPro"/>
</dbReference>
<keyword evidence="9" id="KW-1185">Reference proteome</keyword>
<dbReference type="SUPFAM" id="SSF88946">
    <property type="entry name" value="Sigma2 domain of RNA polymerase sigma factors"/>
    <property type="match status" value="1"/>
</dbReference>
<dbReference type="InterPro" id="IPR013249">
    <property type="entry name" value="RNA_pol_sigma70_r4_t2"/>
</dbReference>
<dbReference type="Pfam" id="PF04542">
    <property type="entry name" value="Sigma70_r2"/>
    <property type="match status" value="1"/>
</dbReference>
<dbReference type="InterPro" id="IPR014284">
    <property type="entry name" value="RNA_pol_sigma-70_dom"/>
</dbReference>
<dbReference type="InterPro" id="IPR039425">
    <property type="entry name" value="RNA_pol_sigma-70-like"/>
</dbReference>
<dbReference type="Gene3D" id="1.10.1740.10">
    <property type="match status" value="1"/>
</dbReference>
<dbReference type="GO" id="GO:0003677">
    <property type="term" value="F:DNA binding"/>
    <property type="evidence" value="ECO:0007669"/>
    <property type="project" value="UniProtKB-KW"/>
</dbReference>
<dbReference type="InterPro" id="IPR013325">
    <property type="entry name" value="RNA_pol_sigma_r2"/>
</dbReference>
<dbReference type="PANTHER" id="PTHR43133:SF8">
    <property type="entry name" value="RNA POLYMERASE SIGMA FACTOR HI_1459-RELATED"/>
    <property type="match status" value="1"/>
</dbReference>
<accession>A0A838ZQW9</accession>
<dbReference type="NCBIfam" id="TIGR02937">
    <property type="entry name" value="sigma70-ECF"/>
    <property type="match status" value="1"/>
</dbReference>
<feature type="domain" description="RNA polymerase sigma-70 region 2" evidence="6">
    <location>
        <begin position="31"/>
        <end position="96"/>
    </location>
</feature>